<feature type="binding site" description="axial binding residue" evidence="22">
    <location>
        <position position="763"/>
    </location>
    <ligand>
        <name>methylcob(III)alamin</name>
        <dbReference type="ChEBI" id="CHEBI:28115"/>
    </ligand>
    <ligandPart>
        <name>Co</name>
        <dbReference type="ChEBI" id="CHEBI:27638"/>
    </ligandPart>
</feature>
<dbReference type="InterPro" id="IPR003759">
    <property type="entry name" value="Cbl-bd_cap"/>
</dbReference>
<feature type="binding site" evidence="22 24">
    <location>
        <position position="313"/>
    </location>
    <ligand>
        <name>Zn(2+)</name>
        <dbReference type="ChEBI" id="CHEBI:29105"/>
    </ligand>
</feature>
<dbReference type="PROSITE" id="PS51332">
    <property type="entry name" value="B12_BINDING"/>
    <property type="match status" value="1"/>
</dbReference>
<dbReference type="InterPro" id="IPR036594">
    <property type="entry name" value="Meth_synthase_dom"/>
</dbReference>
<comment type="domain">
    <text evidence="21">Modular enzyme with four functionally distinct domains. The isolated Hcy-binding domain catalyzes methyl transfer from free methylcobalamin to homocysteine. The Hcy-binding domain in association with the pterin-binding domain catalyzes the methylation of cob(I)alamin by methyltetrahydrofolate and the methylation of homocysteine. The B12-binding domain binds the cofactor. The AdoMet activation domain binds S-adenosyl-L-methionine. Under aerobic conditions cob(I)alamin can be converted to inactive cob(II)alamin. Reductive methylation by S-adenosyl-L-methionine and flavodoxin regenerates methylcobalamin.</text>
</comment>
<dbReference type="Pfam" id="PF02607">
    <property type="entry name" value="B12-binding_2"/>
    <property type="match status" value="1"/>
</dbReference>
<keyword evidence="8 21" id="KW-0489">Methyltransferase</keyword>
<dbReference type="PANTHER" id="PTHR45833">
    <property type="entry name" value="METHIONINE SYNTHASE"/>
    <property type="match status" value="1"/>
</dbReference>
<dbReference type="GO" id="GO:0050667">
    <property type="term" value="P:homocysteine metabolic process"/>
    <property type="evidence" value="ECO:0007669"/>
    <property type="project" value="TreeGrafter"/>
</dbReference>
<feature type="domain" description="AdoMet activation" evidence="27">
    <location>
        <begin position="902"/>
        <end position="1234"/>
    </location>
</feature>
<comment type="similarity">
    <text evidence="5">Belongs to the vitamin-B12 dependent methionine synthase family.</text>
</comment>
<dbReference type="InterPro" id="IPR037010">
    <property type="entry name" value="VitB12-dep_Met_synth_activ_sf"/>
</dbReference>
<comment type="cofactor">
    <cofactor evidence="2 21 24">
        <name>Zn(2+)</name>
        <dbReference type="ChEBI" id="CHEBI:29105"/>
    </cofactor>
</comment>
<dbReference type="Gene3D" id="3.10.196.10">
    <property type="entry name" value="Vitamin B12-dependent methionine synthase, activation domain"/>
    <property type="match status" value="1"/>
</dbReference>
<feature type="binding site" evidence="23">
    <location>
        <position position="812"/>
    </location>
    <ligand>
        <name>methylcob(III)alamin</name>
        <dbReference type="ChEBI" id="CHEBI:28115"/>
    </ligand>
</feature>
<feature type="domain" description="Hcy-binding" evidence="25">
    <location>
        <begin position="8"/>
        <end position="328"/>
    </location>
</feature>
<dbReference type="GO" id="GO:0008705">
    <property type="term" value="F:methionine synthase activity"/>
    <property type="evidence" value="ECO:0007669"/>
    <property type="project" value="UniProtKB-UniRule"/>
</dbReference>
<feature type="binding site" evidence="22 24">
    <location>
        <position position="314"/>
    </location>
    <ligand>
        <name>Zn(2+)</name>
        <dbReference type="ChEBI" id="CHEBI:29105"/>
    </ligand>
</feature>
<dbReference type="GO" id="GO:0032259">
    <property type="term" value="P:methylation"/>
    <property type="evidence" value="ECO:0007669"/>
    <property type="project" value="UniProtKB-KW"/>
</dbReference>
<evidence type="ECO:0000256" key="9">
    <source>
        <dbReference type="ARBA" id="ARBA00022605"/>
    </source>
</evidence>
<dbReference type="Gene3D" id="3.20.20.20">
    <property type="entry name" value="Dihydropteroate synthase-like"/>
    <property type="match status" value="1"/>
</dbReference>
<evidence type="ECO:0000259" key="27">
    <source>
        <dbReference type="PROSITE" id="PS50974"/>
    </source>
</evidence>
<dbReference type="GO" id="GO:0008270">
    <property type="term" value="F:zinc ion binding"/>
    <property type="evidence" value="ECO:0007669"/>
    <property type="project" value="UniProtKB-UniRule"/>
</dbReference>
<dbReference type="SUPFAM" id="SSF52242">
    <property type="entry name" value="Cobalamin (vitamin B12)-binding domain"/>
    <property type="match status" value="1"/>
</dbReference>
<dbReference type="InterPro" id="IPR004223">
    <property type="entry name" value="VitB12-dep_Met_synth_activ_dom"/>
</dbReference>
<dbReference type="PROSITE" id="PS50974">
    <property type="entry name" value="ADOMET_ACTIVATION"/>
    <property type="match status" value="1"/>
</dbReference>
<evidence type="ECO:0000256" key="5">
    <source>
        <dbReference type="ARBA" id="ARBA00010398"/>
    </source>
</evidence>
<dbReference type="SUPFAM" id="SSF47644">
    <property type="entry name" value="Methionine synthase domain"/>
    <property type="match status" value="1"/>
</dbReference>
<dbReference type="SMART" id="SM01018">
    <property type="entry name" value="B12-binding_2"/>
    <property type="match status" value="1"/>
</dbReference>
<keyword evidence="17 21" id="KW-0170">Cobalt</keyword>
<evidence type="ECO:0000256" key="23">
    <source>
        <dbReference type="PIRSR" id="PIRSR000381-2"/>
    </source>
</evidence>
<dbReference type="NCBIfam" id="TIGR02082">
    <property type="entry name" value="metH"/>
    <property type="match status" value="1"/>
</dbReference>
<dbReference type="UniPathway" id="UPA00051">
    <property type="reaction ID" value="UER00081"/>
</dbReference>
<evidence type="ECO:0000256" key="24">
    <source>
        <dbReference type="PROSITE-ProRule" id="PRU00333"/>
    </source>
</evidence>
<dbReference type="Gene3D" id="1.10.1240.10">
    <property type="entry name" value="Methionine synthase domain"/>
    <property type="match status" value="1"/>
</dbReference>
<keyword evidence="14" id="KW-0677">Repeat</keyword>
<dbReference type="CDD" id="cd00740">
    <property type="entry name" value="MeTr"/>
    <property type="match status" value="1"/>
</dbReference>
<dbReference type="InterPro" id="IPR011005">
    <property type="entry name" value="Dihydropteroate_synth-like_sf"/>
</dbReference>
<feature type="binding site" evidence="23">
    <location>
        <begin position="1199"/>
        <end position="1200"/>
    </location>
    <ligand>
        <name>S-adenosyl-L-methionine</name>
        <dbReference type="ChEBI" id="CHEBI:59789"/>
    </ligand>
</feature>
<comment type="caution">
    <text evidence="30">The sequence shown here is derived from an EMBL/GenBank/DDBJ whole genome shotgun (WGS) entry which is preliminary data.</text>
</comment>
<evidence type="ECO:0000256" key="8">
    <source>
        <dbReference type="ARBA" id="ARBA00022603"/>
    </source>
</evidence>
<dbReference type="SUPFAM" id="SSF51717">
    <property type="entry name" value="Dihydropteroate synthetase-like"/>
    <property type="match status" value="1"/>
</dbReference>
<dbReference type="FunFam" id="3.20.20.330:FF:000001">
    <property type="entry name" value="Methionine synthase"/>
    <property type="match status" value="1"/>
</dbReference>
<dbReference type="PROSITE" id="PS50970">
    <property type="entry name" value="HCY"/>
    <property type="match status" value="1"/>
</dbReference>
<evidence type="ECO:0000256" key="15">
    <source>
        <dbReference type="ARBA" id="ARBA00022833"/>
    </source>
</evidence>
<dbReference type="Pfam" id="PF02965">
    <property type="entry name" value="Met_synt_B12"/>
    <property type="match status" value="1"/>
</dbReference>
<dbReference type="Gene3D" id="1.10.288.10">
    <property type="entry name" value="Cobalamin-dependent Methionine Synthase, domain 2"/>
    <property type="match status" value="1"/>
</dbReference>
<evidence type="ECO:0000256" key="17">
    <source>
        <dbReference type="ARBA" id="ARBA00023285"/>
    </source>
</evidence>
<feature type="binding site" evidence="23">
    <location>
        <position position="1144"/>
    </location>
    <ligand>
        <name>S-adenosyl-L-methionine</name>
        <dbReference type="ChEBI" id="CHEBI:59789"/>
    </ligand>
</feature>
<evidence type="ECO:0000256" key="2">
    <source>
        <dbReference type="ARBA" id="ARBA00001947"/>
    </source>
</evidence>
<keyword evidence="12 21" id="KW-0949">S-adenosyl-L-methionine</keyword>
<dbReference type="InterPro" id="IPR036589">
    <property type="entry name" value="HCY_dom_sf"/>
</dbReference>
<keyword evidence="10 21" id="KW-0846">Cobalamin</keyword>
<dbReference type="InterPro" id="IPR050554">
    <property type="entry name" value="Met_Synthase/Corrinoid"/>
</dbReference>
<reference evidence="30 31" key="1">
    <citation type="journal article" date="2018" name="Nat. Biotechnol.">
        <title>A standardized bacterial taxonomy based on genome phylogeny substantially revises the tree of life.</title>
        <authorList>
            <person name="Parks D.H."/>
            <person name="Chuvochina M."/>
            <person name="Waite D.W."/>
            <person name="Rinke C."/>
            <person name="Skarshewski A."/>
            <person name="Chaumeil P.A."/>
            <person name="Hugenholtz P."/>
        </authorList>
    </citation>
    <scope>NUCLEOTIDE SEQUENCE [LARGE SCALE GENOMIC DNA]</scope>
    <source>
        <strain evidence="30">UBA9375</strain>
    </source>
</reference>
<feature type="binding site" evidence="23">
    <location>
        <position position="865"/>
    </location>
    <ligand>
        <name>methylcob(III)alamin</name>
        <dbReference type="ChEBI" id="CHEBI:28115"/>
    </ligand>
</feature>
<feature type="binding site" evidence="22 24">
    <location>
        <position position="250"/>
    </location>
    <ligand>
        <name>Zn(2+)</name>
        <dbReference type="ChEBI" id="CHEBI:29105"/>
    </ligand>
</feature>
<dbReference type="GO" id="GO:0005829">
    <property type="term" value="C:cytosol"/>
    <property type="evidence" value="ECO:0007669"/>
    <property type="project" value="TreeGrafter"/>
</dbReference>
<feature type="binding site" evidence="23">
    <location>
        <position position="952"/>
    </location>
    <ligand>
        <name>S-adenosyl-L-methionine</name>
        <dbReference type="ChEBI" id="CHEBI:59789"/>
    </ligand>
</feature>
<evidence type="ECO:0000256" key="18">
    <source>
        <dbReference type="ARBA" id="ARBA00025552"/>
    </source>
</evidence>
<evidence type="ECO:0000256" key="21">
    <source>
        <dbReference type="PIRNR" id="PIRNR000381"/>
    </source>
</evidence>
<evidence type="ECO:0000259" key="26">
    <source>
        <dbReference type="PROSITE" id="PS50972"/>
    </source>
</evidence>
<dbReference type="NCBIfam" id="NF007024">
    <property type="entry name" value="PRK09490.1"/>
    <property type="match status" value="1"/>
</dbReference>
<evidence type="ECO:0000256" key="1">
    <source>
        <dbReference type="ARBA" id="ARBA00001700"/>
    </source>
</evidence>
<dbReference type="CDD" id="cd02069">
    <property type="entry name" value="methionine_synthase_B12_BD"/>
    <property type="match status" value="1"/>
</dbReference>
<keyword evidence="13 21" id="KW-0479">Metal-binding</keyword>
<dbReference type="PROSITE" id="PS51337">
    <property type="entry name" value="B12_BINDING_NTER"/>
    <property type="match status" value="1"/>
</dbReference>
<dbReference type="EC" id="2.1.1.13" evidence="6 20"/>
<feature type="domain" description="B12-binding" evidence="28">
    <location>
        <begin position="750"/>
        <end position="886"/>
    </location>
</feature>
<evidence type="ECO:0000256" key="4">
    <source>
        <dbReference type="ARBA" id="ARBA00005178"/>
    </source>
</evidence>
<keyword evidence="16 21" id="KW-0486">Methionine biosynthesis</keyword>
<protein>
    <recommendedName>
        <fullName evidence="7 20">Methionine synthase</fullName>
        <ecNumber evidence="6 20">2.1.1.13</ecNumber>
    </recommendedName>
    <alternativeName>
        <fullName evidence="19 21">5-methyltetrahydrofolate--homocysteine methyltransferase</fullName>
    </alternativeName>
</protein>
<evidence type="ECO:0000313" key="30">
    <source>
        <dbReference type="EMBL" id="HCO24431.1"/>
    </source>
</evidence>
<comment type="cofactor">
    <cofactor evidence="3 21 22">
        <name>methylcob(III)alamin</name>
        <dbReference type="ChEBI" id="CHEBI:28115"/>
    </cofactor>
</comment>
<feature type="domain" description="Pterin-binding" evidence="26">
    <location>
        <begin position="359"/>
        <end position="620"/>
    </location>
</feature>
<dbReference type="InterPro" id="IPR033706">
    <property type="entry name" value="Met_synthase_B12-bd"/>
</dbReference>
<evidence type="ECO:0000256" key="16">
    <source>
        <dbReference type="ARBA" id="ARBA00023167"/>
    </source>
</evidence>
<dbReference type="GO" id="GO:0046653">
    <property type="term" value="P:tetrahydrofolate metabolic process"/>
    <property type="evidence" value="ECO:0007669"/>
    <property type="project" value="TreeGrafter"/>
</dbReference>
<feature type="domain" description="B12-binding N-terminal" evidence="29">
    <location>
        <begin position="653"/>
        <end position="747"/>
    </location>
</feature>
<dbReference type="SUPFAM" id="SSF56507">
    <property type="entry name" value="Methionine synthase activation domain-like"/>
    <property type="match status" value="1"/>
</dbReference>
<evidence type="ECO:0000313" key="31">
    <source>
        <dbReference type="Proteomes" id="UP000263642"/>
    </source>
</evidence>
<evidence type="ECO:0000256" key="13">
    <source>
        <dbReference type="ARBA" id="ARBA00022723"/>
    </source>
</evidence>
<keyword evidence="9 21" id="KW-0028">Amino-acid biosynthesis</keyword>
<evidence type="ECO:0000256" key="14">
    <source>
        <dbReference type="ARBA" id="ARBA00022737"/>
    </source>
</evidence>
<evidence type="ECO:0000256" key="22">
    <source>
        <dbReference type="PIRSR" id="PIRSR000381-1"/>
    </source>
</evidence>
<sequence length="1234" mass="137119">MSDRAARIEALYSAVQKRILILDGAMGTMIQNHKLKEADYRGSRFADYHMDIAGNNDLLSLTQPEIIRGIHREYLEAGADIIETNTFNGTRLSQSDYQMESLVHELNLESARLAREVADEITAENPDKPRWVAGILGPTSRTCSISPDVNDPGARNVTYDELVENYLESIDGLVKGGADLILIETIFDTLNAKAAVFAVKTYFQRENVELPIMISGTITDASGRTLSGQTTEAFWNSLSHAKPFSIGLNCALGAQELRQYVKELSRVADTYVSAHPNAGLPNEFGEYDQSAAEMAEIVDEFASSGFLNILGGCCGTTPAHIKAIAEAMEKHYPRPIPEIEPALRLSGLEPFNVTKDSLFVNVGERCNVTGSARFKRLIKEDDYDTALEVALEQVQNGAHVMDVNMDEGMLDAVKAMTLFLNLVATEPEIARVPVMVDSSKWEVIVAGLKCIQGKPIVNSISLKEGEAEFLERARLCQMYGAAVVIMAFDEEGQADTQQRKTEICARSYKLLVEQLDFPPQDIIFDPNIFAVATGIDEHNNYAVDFIEATRWIRQNLPYASVSGGVSNVSFSFRGNNPVREAIHSVFLYYAIQAGMNMGIVNATQLAVYDDLPAKLKDRVEDVILNRTPEGTEALLAIAEEYRGDGKAGSSKMEDLSWRELPVTKRIEHALVKGISTYIIEDAELARQELPRPLDVIEGPLMDGMNVVGDLFGAGKMFLPQVVKSARVMKQAVAYLQPYIEMEKQEESKPNGRILMATVKGDVHDIGKNIVGVVLQCNNFEVIDLGVMVPCETILKTAREKQCDVIGLSGLITPSLDEMVTVAAEMERLGMDLPLMIGGATTSKAHTAVKIEPQYTRNQVVYVPDASRAVGVAAALISDEQHDDYVAKIKAEYVTVRERVANRKPQGTPVPYAEAVTQGLQIDWEKYTPPKPSFTGTQVLDDYPLEKLVDYIDWTPFFISWNLVGKYPRILEDDVVGEAARDLFESGQAMLKKIIDEKLLKARAVIGFWPANRVQEDDIEVYADEKRGEVIANLHHIRQQVRKRGQEEKPLMSLADFIAPKESGQQDYIGGFVVTAGIGAEELAKSYEAEHDDYSSIMVKALADRLAEAFAEHLHARVRREFWGYAADESLSNDALIKEEYQGIRPAPGYPACPDHTEKATLFRMLNAEQEIGVNLTEHFAMYPTAAVSGWYFSAPESRYFHTGKIDRDQLESLAERKKMSLEDMERWLRPVLMD</sequence>
<dbReference type="FunFam" id="3.40.50.280:FF:000001">
    <property type="entry name" value="Methionine synthase"/>
    <property type="match status" value="1"/>
</dbReference>
<dbReference type="InterPro" id="IPR011822">
    <property type="entry name" value="MetH"/>
</dbReference>
<dbReference type="FunFam" id="3.20.20.20:FF:000002">
    <property type="entry name" value="Methionine synthase"/>
    <property type="match status" value="1"/>
</dbReference>
<dbReference type="Proteomes" id="UP000263642">
    <property type="component" value="Unassembled WGS sequence"/>
</dbReference>
<dbReference type="Pfam" id="PF00809">
    <property type="entry name" value="Pterin_bind"/>
    <property type="match status" value="1"/>
</dbReference>
<dbReference type="Pfam" id="PF02310">
    <property type="entry name" value="B12-binding"/>
    <property type="match status" value="1"/>
</dbReference>
<keyword evidence="11 21" id="KW-0808">Transferase</keyword>
<dbReference type="GO" id="GO:0031419">
    <property type="term" value="F:cobalamin binding"/>
    <property type="evidence" value="ECO:0007669"/>
    <property type="project" value="UniProtKB-UniRule"/>
</dbReference>
<dbReference type="PROSITE" id="PS50972">
    <property type="entry name" value="PTERIN_BINDING"/>
    <property type="match status" value="1"/>
</dbReference>
<comment type="function">
    <text evidence="18 21">Catalyzes the transfer of a methyl group from methyl-cobalamin to homocysteine, yielding enzyme-bound cob(I)alamin and methionine. Subsequently, remethylates the cofactor using methyltetrahydrofolate.</text>
</comment>
<accession>A0A3D3R6E8</accession>
<evidence type="ECO:0000259" key="29">
    <source>
        <dbReference type="PROSITE" id="PS51337"/>
    </source>
</evidence>
<comment type="pathway">
    <text evidence="4 21">Amino-acid biosynthesis; L-methionine biosynthesis via de novo pathway; L-methionine from L-homocysteine (MetH route): step 1/1.</text>
</comment>
<evidence type="ECO:0000256" key="11">
    <source>
        <dbReference type="ARBA" id="ARBA00022679"/>
    </source>
</evidence>
<dbReference type="PANTHER" id="PTHR45833:SF1">
    <property type="entry name" value="METHIONINE SYNTHASE"/>
    <property type="match status" value="1"/>
</dbReference>
<dbReference type="InterPro" id="IPR003726">
    <property type="entry name" value="HCY_dom"/>
</dbReference>
<feature type="binding site" evidence="23">
    <location>
        <position position="808"/>
    </location>
    <ligand>
        <name>methylcob(III)alamin</name>
        <dbReference type="ChEBI" id="CHEBI:28115"/>
    </ligand>
</feature>
<dbReference type="Gene3D" id="3.40.50.280">
    <property type="entry name" value="Cobalamin-binding domain"/>
    <property type="match status" value="1"/>
</dbReference>
<evidence type="ECO:0000256" key="10">
    <source>
        <dbReference type="ARBA" id="ARBA00022628"/>
    </source>
</evidence>
<dbReference type="SUPFAM" id="SSF82282">
    <property type="entry name" value="Homocysteine S-methyltransferase"/>
    <property type="match status" value="1"/>
</dbReference>
<comment type="catalytic activity">
    <reaction evidence="1 21">
        <text>(6S)-5-methyl-5,6,7,8-tetrahydrofolate + L-homocysteine = (6S)-5,6,7,8-tetrahydrofolate + L-methionine</text>
        <dbReference type="Rhea" id="RHEA:11172"/>
        <dbReference type="ChEBI" id="CHEBI:18608"/>
        <dbReference type="ChEBI" id="CHEBI:57453"/>
        <dbReference type="ChEBI" id="CHEBI:57844"/>
        <dbReference type="ChEBI" id="CHEBI:58199"/>
        <dbReference type="EC" id="2.1.1.13"/>
    </reaction>
</comment>
<gene>
    <name evidence="30" type="ORF">DIT97_15845</name>
</gene>
<dbReference type="AlphaFoldDB" id="A0A3D3R6E8"/>
<feature type="binding site" evidence="23">
    <location>
        <position position="697"/>
    </location>
    <ligand>
        <name>methylcob(III)alamin</name>
        <dbReference type="ChEBI" id="CHEBI:28115"/>
    </ligand>
</feature>
<evidence type="ECO:0000256" key="7">
    <source>
        <dbReference type="ARBA" id="ARBA00013998"/>
    </source>
</evidence>
<keyword evidence="15 21" id="KW-0862">Zinc</keyword>
<name>A0A3D3R6E8_9PLAN</name>
<dbReference type="InterPro" id="IPR000489">
    <property type="entry name" value="Pterin-binding_dom"/>
</dbReference>
<organism evidence="30 31">
    <name type="scientific">Gimesia maris</name>
    <dbReference type="NCBI Taxonomy" id="122"/>
    <lineage>
        <taxon>Bacteria</taxon>
        <taxon>Pseudomonadati</taxon>
        <taxon>Planctomycetota</taxon>
        <taxon>Planctomycetia</taxon>
        <taxon>Planctomycetales</taxon>
        <taxon>Planctomycetaceae</taxon>
        <taxon>Gimesia</taxon>
    </lineage>
</organism>
<dbReference type="EMBL" id="DQAY01000094">
    <property type="protein sequence ID" value="HCO24431.1"/>
    <property type="molecule type" value="Genomic_DNA"/>
</dbReference>
<evidence type="ECO:0000259" key="25">
    <source>
        <dbReference type="PROSITE" id="PS50970"/>
    </source>
</evidence>
<dbReference type="PIRSF" id="PIRSF000381">
    <property type="entry name" value="MetH"/>
    <property type="match status" value="1"/>
</dbReference>
<feature type="binding site" evidence="23">
    <location>
        <begin position="760"/>
        <end position="764"/>
    </location>
    <ligand>
        <name>methylcob(III)alamin</name>
        <dbReference type="ChEBI" id="CHEBI:28115"/>
    </ligand>
</feature>
<dbReference type="Pfam" id="PF02574">
    <property type="entry name" value="S-methyl_trans"/>
    <property type="match status" value="1"/>
</dbReference>
<proteinExistence type="inferred from homology"/>
<dbReference type="FunFam" id="1.10.1240.10:FF:000001">
    <property type="entry name" value="Methionine synthase"/>
    <property type="match status" value="1"/>
</dbReference>
<dbReference type="InterPro" id="IPR036724">
    <property type="entry name" value="Cobalamin-bd_sf"/>
</dbReference>
<dbReference type="Gene3D" id="3.20.20.330">
    <property type="entry name" value="Homocysteine-binding-like domain"/>
    <property type="match status" value="1"/>
</dbReference>
<evidence type="ECO:0000256" key="20">
    <source>
        <dbReference type="NCBIfam" id="TIGR02082"/>
    </source>
</evidence>
<evidence type="ECO:0000256" key="3">
    <source>
        <dbReference type="ARBA" id="ARBA00001956"/>
    </source>
</evidence>
<evidence type="ECO:0000256" key="12">
    <source>
        <dbReference type="ARBA" id="ARBA00022691"/>
    </source>
</evidence>
<evidence type="ECO:0000259" key="28">
    <source>
        <dbReference type="PROSITE" id="PS51332"/>
    </source>
</evidence>
<evidence type="ECO:0000256" key="6">
    <source>
        <dbReference type="ARBA" id="ARBA00012032"/>
    </source>
</evidence>
<dbReference type="InterPro" id="IPR006158">
    <property type="entry name" value="Cobalamin-bd"/>
</dbReference>
<evidence type="ECO:0000256" key="19">
    <source>
        <dbReference type="ARBA" id="ARBA00031040"/>
    </source>
</evidence>